<reference evidence="1" key="1">
    <citation type="submission" date="2021-07" db="EMBL/GenBank/DDBJ databases">
        <title>Draft genome of Mortierella alpina, strain LL118, isolated from an aspen leaf litter sample.</title>
        <authorList>
            <person name="Yang S."/>
            <person name="Vinatzer B.A."/>
        </authorList>
    </citation>
    <scope>NUCLEOTIDE SEQUENCE</scope>
    <source>
        <strain evidence="1">LL118</strain>
    </source>
</reference>
<dbReference type="EMBL" id="JAIFTL010000187">
    <property type="protein sequence ID" value="KAG9321722.1"/>
    <property type="molecule type" value="Genomic_DNA"/>
</dbReference>
<gene>
    <name evidence="1" type="ORF">KVV02_006636</name>
</gene>
<dbReference type="Proteomes" id="UP000717515">
    <property type="component" value="Unassembled WGS sequence"/>
</dbReference>
<dbReference type="InterPro" id="IPR049168">
    <property type="entry name" value="Glyco_hydro_134"/>
</dbReference>
<evidence type="ECO:0000313" key="1">
    <source>
        <dbReference type="EMBL" id="KAG9321722.1"/>
    </source>
</evidence>
<organism evidence="1 2">
    <name type="scientific">Mortierella alpina</name>
    <name type="common">Oleaginous fungus</name>
    <name type="synonym">Mortierella renispora</name>
    <dbReference type="NCBI Taxonomy" id="64518"/>
    <lineage>
        <taxon>Eukaryota</taxon>
        <taxon>Fungi</taxon>
        <taxon>Fungi incertae sedis</taxon>
        <taxon>Mucoromycota</taxon>
        <taxon>Mortierellomycotina</taxon>
        <taxon>Mortierellomycetes</taxon>
        <taxon>Mortierellales</taxon>
        <taxon>Mortierellaceae</taxon>
        <taxon>Mortierella</taxon>
    </lineage>
</organism>
<accession>A0A9P7ZZS5</accession>
<comment type="caution">
    <text evidence="1">The sequence shown here is derived from an EMBL/GenBank/DDBJ whole genome shotgun (WGS) entry which is preliminary data.</text>
</comment>
<sequence length="196" mass="22443">MISWCMKARSTELPRKGSHLLFMQHGNGKVSTLEDRRGSYLVGGLGSRKQEVLKSGGNTLYLAVAMLETEEMDTRYDYGDRKSGDAGNFGIFKQNWLMIRQAVPQYKRYGPADWNAGAALNSNLNWDIQVMKAAQKKWGINRWFAGHRNGESGLNDPDTPDIRRYRDAIYWIKGQIDSDPKYRSDDTRFWVDVTPI</sequence>
<proteinExistence type="predicted"/>
<name>A0A9P7ZZS5_MORAP</name>
<dbReference type="AlphaFoldDB" id="A0A9P7ZZS5"/>
<protein>
    <submittedName>
        <fullName evidence="1">Uncharacterized protein</fullName>
    </submittedName>
</protein>
<dbReference type="Pfam" id="PF21087">
    <property type="entry name" value="Glyco_hydro_134"/>
    <property type="match status" value="1"/>
</dbReference>
<evidence type="ECO:0000313" key="2">
    <source>
        <dbReference type="Proteomes" id="UP000717515"/>
    </source>
</evidence>